<sequence length="146" mass="16492">MAKKNKPLPELNWLLPRVKISRVLSLVSFLALIALLLVWNLFFADLHGARPWVIISIELIALLIIAPGMLLGSPRTHAWAAFIVNLYFIKGVLASIDPSRTWLGILEIILSVSLFFSALYYTRWSFQLIRVRNAQTDAVRPPLSAQ</sequence>
<reference evidence="2 3" key="1">
    <citation type="submission" date="2023-06" db="EMBL/GenBank/DDBJ databases">
        <title>Thiopseudomonas sp. CY1220 draft genome sequence.</title>
        <authorList>
            <person name="Zhao G."/>
            <person name="An M."/>
        </authorList>
    </citation>
    <scope>NUCLEOTIDE SEQUENCE [LARGE SCALE GENOMIC DNA]</scope>
    <source>
        <strain evidence="2 3">CY1220</strain>
    </source>
</reference>
<name>A0ABT7SL38_9GAMM</name>
<dbReference type="EMBL" id="JAUCDY010000001">
    <property type="protein sequence ID" value="MDM7856903.1"/>
    <property type="molecule type" value="Genomic_DNA"/>
</dbReference>
<evidence type="ECO:0000313" key="2">
    <source>
        <dbReference type="EMBL" id="MDM7856903.1"/>
    </source>
</evidence>
<feature type="transmembrane region" description="Helical" evidence="1">
    <location>
        <begin position="102"/>
        <end position="122"/>
    </location>
</feature>
<dbReference type="Pfam" id="PF09842">
    <property type="entry name" value="DUF2069"/>
    <property type="match status" value="1"/>
</dbReference>
<keyword evidence="3" id="KW-1185">Reference proteome</keyword>
<keyword evidence="1" id="KW-0472">Membrane</keyword>
<evidence type="ECO:0000313" key="3">
    <source>
        <dbReference type="Proteomes" id="UP001241056"/>
    </source>
</evidence>
<dbReference type="RefSeq" id="WP_289409533.1">
    <property type="nucleotide sequence ID" value="NZ_JAUCDY010000001.1"/>
</dbReference>
<organism evidence="2 3">
    <name type="scientific">Thiopseudomonas acetoxidans</name>
    <dbReference type="NCBI Taxonomy" id="3041622"/>
    <lineage>
        <taxon>Bacteria</taxon>
        <taxon>Pseudomonadati</taxon>
        <taxon>Pseudomonadota</taxon>
        <taxon>Gammaproteobacteria</taxon>
        <taxon>Pseudomonadales</taxon>
        <taxon>Pseudomonadaceae</taxon>
        <taxon>Thiopseudomonas</taxon>
    </lineage>
</organism>
<gene>
    <name evidence="2" type="ORF">QEZ41_01210</name>
</gene>
<feature type="transmembrane region" description="Helical" evidence="1">
    <location>
        <begin position="20"/>
        <end position="43"/>
    </location>
</feature>
<keyword evidence="1" id="KW-1133">Transmembrane helix</keyword>
<evidence type="ECO:0000256" key="1">
    <source>
        <dbReference type="SAM" id="Phobius"/>
    </source>
</evidence>
<proteinExistence type="predicted"/>
<comment type="caution">
    <text evidence="2">The sequence shown here is derived from an EMBL/GenBank/DDBJ whole genome shotgun (WGS) entry which is preliminary data.</text>
</comment>
<dbReference type="InterPro" id="IPR018643">
    <property type="entry name" value="DUF2069_membrane"/>
</dbReference>
<protein>
    <submittedName>
        <fullName evidence="2">DUF2069 domain-containing protein</fullName>
    </submittedName>
</protein>
<feature type="transmembrane region" description="Helical" evidence="1">
    <location>
        <begin position="49"/>
        <end position="71"/>
    </location>
</feature>
<feature type="transmembrane region" description="Helical" evidence="1">
    <location>
        <begin position="78"/>
        <end position="96"/>
    </location>
</feature>
<accession>A0ABT7SL38</accession>
<keyword evidence="1" id="KW-0812">Transmembrane</keyword>
<dbReference type="Proteomes" id="UP001241056">
    <property type="component" value="Unassembled WGS sequence"/>
</dbReference>